<name>A0ACB8FH17_9SAUR</name>
<keyword evidence="2" id="KW-1185">Reference proteome</keyword>
<comment type="caution">
    <text evidence="1">The sequence shown here is derived from an EMBL/GenBank/DDBJ whole genome shotgun (WGS) entry which is preliminary data.</text>
</comment>
<protein>
    <submittedName>
        <fullName evidence="1">Uncharacterized protein</fullName>
    </submittedName>
</protein>
<accession>A0ACB8FH17</accession>
<organism evidence="1 2">
    <name type="scientific">Sphaerodactylus townsendi</name>
    <dbReference type="NCBI Taxonomy" id="933632"/>
    <lineage>
        <taxon>Eukaryota</taxon>
        <taxon>Metazoa</taxon>
        <taxon>Chordata</taxon>
        <taxon>Craniata</taxon>
        <taxon>Vertebrata</taxon>
        <taxon>Euteleostomi</taxon>
        <taxon>Lepidosauria</taxon>
        <taxon>Squamata</taxon>
        <taxon>Bifurcata</taxon>
        <taxon>Gekkota</taxon>
        <taxon>Sphaerodactylidae</taxon>
        <taxon>Sphaerodactylus</taxon>
    </lineage>
</organism>
<sequence length="172" mass="20325">MGEGADGSELVDSERIMSEVEQEAQMKEALERSLFEMKNTVAELEKRLNSVEDQDNEWKTRYETQIELNRQLERQIGLFQHKMQHVCDNPADRLASVRSFDQMHLDSLNQFLKQLEEDKKNLQNQLKEYTLRLEQEGKAYHKVNDECRAYLAVISQAYYYLHQVQHAHIGCF</sequence>
<gene>
    <name evidence="1" type="ORF">K3G42_013863</name>
</gene>
<proteinExistence type="predicted"/>
<evidence type="ECO:0000313" key="2">
    <source>
        <dbReference type="Proteomes" id="UP000827872"/>
    </source>
</evidence>
<dbReference type="Proteomes" id="UP000827872">
    <property type="component" value="Linkage Group LG04"/>
</dbReference>
<evidence type="ECO:0000313" key="1">
    <source>
        <dbReference type="EMBL" id="KAH8004550.1"/>
    </source>
</evidence>
<reference evidence="1" key="1">
    <citation type="submission" date="2021-08" db="EMBL/GenBank/DDBJ databases">
        <title>The first chromosome-level gecko genome reveals the dynamic sex chromosomes of Neotropical dwarf geckos (Sphaerodactylidae: Sphaerodactylus).</title>
        <authorList>
            <person name="Pinto B.J."/>
            <person name="Keating S.E."/>
            <person name="Gamble T."/>
        </authorList>
    </citation>
    <scope>NUCLEOTIDE SEQUENCE</scope>
    <source>
        <strain evidence="1">TG3544</strain>
    </source>
</reference>
<dbReference type="EMBL" id="CM037617">
    <property type="protein sequence ID" value="KAH8004550.1"/>
    <property type="molecule type" value="Genomic_DNA"/>
</dbReference>